<sequence length="232" mass="27057">MEYISILVVEDDNEINYLITKYLRKEGYIVDCCFDGIEAVCKFENKTYQLVILDLMLPKLNGGQVLLKIREKGTIPVIILSAKHEQTDKIFGLELGADDYITKPFDIGEVIARVKSQLRRYLQFNNSEFEEDEVLKHGNLQLDLNTYELKVCKKNIPLTSKEFEILKLFMTYPNKVFTKSQLFSAVWKEEYMTDENTVMVHISRLRNKIEDNSSKPKYIKTVWGIGYKLGEM</sequence>
<dbReference type="SUPFAM" id="SSF46894">
    <property type="entry name" value="C-terminal effector domain of the bipartite response regulators"/>
    <property type="match status" value="1"/>
</dbReference>
<accession>A0A1J0GP48</accession>
<dbReference type="FunFam" id="3.40.50.2300:FF:000001">
    <property type="entry name" value="DNA-binding response regulator PhoB"/>
    <property type="match status" value="1"/>
</dbReference>
<keyword evidence="3" id="KW-0902">Two-component regulatory system</keyword>
<comment type="function">
    <text evidence="7">May play the central regulatory role in sporulation. It may be an element of the effector pathway responsible for the activation of sporulation genes in response to nutritional stress. Spo0A may act in concert with spo0H (a sigma factor) to control the expression of some genes that are critical to the sporulation process.</text>
</comment>
<dbReference type="SUPFAM" id="SSF52172">
    <property type="entry name" value="CheY-like"/>
    <property type="match status" value="1"/>
</dbReference>
<dbReference type="PROSITE" id="PS51755">
    <property type="entry name" value="OMPR_PHOB"/>
    <property type="match status" value="1"/>
</dbReference>
<dbReference type="Pfam" id="PF00486">
    <property type="entry name" value="Trans_reg_C"/>
    <property type="match status" value="1"/>
</dbReference>
<dbReference type="EMBL" id="CP015756">
    <property type="protein sequence ID" value="APC42686.1"/>
    <property type="molecule type" value="Genomic_DNA"/>
</dbReference>
<dbReference type="InterPro" id="IPR001867">
    <property type="entry name" value="OmpR/PhoB-type_DNA-bd"/>
</dbReference>
<feature type="DNA-binding region" description="OmpR/PhoB-type" evidence="9">
    <location>
        <begin position="132"/>
        <end position="231"/>
    </location>
</feature>
<dbReference type="GO" id="GO:0006355">
    <property type="term" value="P:regulation of DNA-templated transcription"/>
    <property type="evidence" value="ECO:0007669"/>
    <property type="project" value="InterPro"/>
</dbReference>
<evidence type="ECO:0000259" key="10">
    <source>
        <dbReference type="PROSITE" id="PS50110"/>
    </source>
</evidence>
<evidence type="ECO:0000256" key="5">
    <source>
        <dbReference type="ARBA" id="ARBA00023125"/>
    </source>
</evidence>
<keyword evidence="6" id="KW-0804">Transcription</keyword>
<evidence type="ECO:0000256" key="2">
    <source>
        <dbReference type="ARBA" id="ARBA00022553"/>
    </source>
</evidence>
<dbReference type="InterPro" id="IPR016032">
    <property type="entry name" value="Sig_transdc_resp-reg_C-effctor"/>
</dbReference>
<reference evidence="13" key="1">
    <citation type="journal article" date="2016" name="Front. Microbiol.">
        <title>Complete Genome Sequence of Clostridium estertheticum DSM 8809, a Microbe Identified in Spoiled Vacuum Packed Beef.</title>
        <authorList>
            <person name="Yu Z."/>
            <person name="Gunn L."/>
            <person name="Brennan E."/>
            <person name="Reid R."/>
            <person name="Wall P.G."/>
            <person name="Gaora O.P."/>
            <person name="Hurley D."/>
            <person name="Bolton D."/>
            <person name="Fanning S."/>
        </authorList>
    </citation>
    <scope>NUCLEOTIDE SEQUENCE [LARGE SCALE GENOMIC DNA]</scope>
    <source>
        <strain evidence="13">DSM 8809</strain>
    </source>
</reference>
<keyword evidence="13" id="KW-1185">Reference proteome</keyword>
<evidence type="ECO:0000256" key="1">
    <source>
        <dbReference type="ARBA" id="ARBA00018672"/>
    </source>
</evidence>
<evidence type="ECO:0000256" key="3">
    <source>
        <dbReference type="ARBA" id="ARBA00023012"/>
    </source>
</evidence>
<dbReference type="Gene3D" id="3.40.50.2300">
    <property type="match status" value="1"/>
</dbReference>
<protein>
    <recommendedName>
        <fullName evidence="1">Stage 0 sporulation protein A homolog</fullName>
    </recommendedName>
</protein>
<evidence type="ECO:0000313" key="13">
    <source>
        <dbReference type="Proteomes" id="UP000182569"/>
    </source>
</evidence>
<dbReference type="Proteomes" id="UP000182569">
    <property type="component" value="Chromosome"/>
</dbReference>
<dbReference type="Gene3D" id="6.10.250.690">
    <property type="match status" value="1"/>
</dbReference>
<evidence type="ECO:0000259" key="11">
    <source>
        <dbReference type="PROSITE" id="PS51755"/>
    </source>
</evidence>
<dbReference type="Gene3D" id="1.10.10.10">
    <property type="entry name" value="Winged helix-like DNA-binding domain superfamily/Winged helix DNA-binding domain"/>
    <property type="match status" value="1"/>
</dbReference>
<evidence type="ECO:0000313" key="12">
    <source>
        <dbReference type="EMBL" id="APC42686.1"/>
    </source>
</evidence>
<evidence type="ECO:0000256" key="4">
    <source>
        <dbReference type="ARBA" id="ARBA00023015"/>
    </source>
</evidence>
<dbReference type="InterPro" id="IPR039420">
    <property type="entry name" value="WalR-like"/>
</dbReference>
<dbReference type="GO" id="GO:0005829">
    <property type="term" value="C:cytosol"/>
    <property type="evidence" value="ECO:0007669"/>
    <property type="project" value="TreeGrafter"/>
</dbReference>
<keyword evidence="4" id="KW-0805">Transcription regulation</keyword>
<dbReference type="InterPro" id="IPR036388">
    <property type="entry name" value="WH-like_DNA-bd_sf"/>
</dbReference>
<keyword evidence="2 8" id="KW-0597">Phosphoprotein</keyword>
<evidence type="ECO:0000256" key="9">
    <source>
        <dbReference type="PROSITE-ProRule" id="PRU01091"/>
    </source>
</evidence>
<evidence type="ECO:0000256" key="7">
    <source>
        <dbReference type="ARBA" id="ARBA00024867"/>
    </source>
</evidence>
<evidence type="ECO:0000256" key="6">
    <source>
        <dbReference type="ARBA" id="ARBA00023163"/>
    </source>
</evidence>
<organism evidence="12 13">
    <name type="scientific">Clostridium estertheticum subsp. estertheticum</name>
    <dbReference type="NCBI Taxonomy" id="1552"/>
    <lineage>
        <taxon>Bacteria</taxon>
        <taxon>Bacillati</taxon>
        <taxon>Bacillota</taxon>
        <taxon>Clostridia</taxon>
        <taxon>Eubacteriales</taxon>
        <taxon>Clostridiaceae</taxon>
        <taxon>Clostridium</taxon>
    </lineage>
</organism>
<keyword evidence="5 9" id="KW-0238">DNA-binding</keyword>
<dbReference type="InterPro" id="IPR001789">
    <property type="entry name" value="Sig_transdc_resp-reg_receiver"/>
</dbReference>
<dbReference type="PANTHER" id="PTHR48111:SF2">
    <property type="entry name" value="RESPONSE REGULATOR SAER"/>
    <property type="match status" value="1"/>
</dbReference>
<dbReference type="AlphaFoldDB" id="A0A1J0GP48"/>
<dbReference type="RefSeq" id="WP_071614968.1">
    <property type="nucleotide sequence ID" value="NZ_CP015756.1"/>
</dbReference>
<feature type="domain" description="Response regulatory" evidence="10">
    <location>
        <begin position="5"/>
        <end position="118"/>
    </location>
</feature>
<feature type="domain" description="OmpR/PhoB-type" evidence="11">
    <location>
        <begin position="132"/>
        <end position="231"/>
    </location>
</feature>
<dbReference type="CDD" id="cd00383">
    <property type="entry name" value="trans_reg_C"/>
    <property type="match status" value="1"/>
</dbReference>
<dbReference type="PROSITE" id="PS50110">
    <property type="entry name" value="RESPONSE_REGULATORY"/>
    <property type="match status" value="1"/>
</dbReference>
<dbReference type="Pfam" id="PF00072">
    <property type="entry name" value="Response_reg"/>
    <property type="match status" value="1"/>
</dbReference>
<proteinExistence type="predicted"/>
<dbReference type="GO" id="GO:0000156">
    <property type="term" value="F:phosphorelay response regulator activity"/>
    <property type="evidence" value="ECO:0007669"/>
    <property type="project" value="TreeGrafter"/>
</dbReference>
<dbReference type="OrthoDB" id="9790442at2"/>
<evidence type="ECO:0000256" key="8">
    <source>
        <dbReference type="PROSITE-ProRule" id="PRU00169"/>
    </source>
</evidence>
<name>A0A1J0GP48_9CLOT</name>
<dbReference type="GO" id="GO:0000976">
    <property type="term" value="F:transcription cis-regulatory region binding"/>
    <property type="evidence" value="ECO:0007669"/>
    <property type="project" value="TreeGrafter"/>
</dbReference>
<dbReference type="GO" id="GO:0032993">
    <property type="term" value="C:protein-DNA complex"/>
    <property type="evidence" value="ECO:0007669"/>
    <property type="project" value="TreeGrafter"/>
</dbReference>
<dbReference type="PANTHER" id="PTHR48111">
    <property type="entry name" value="REGULATOR OF RPOS"/>
    <property type="match status" value="1"/>
</dbReference>
<dbReference type="SMART" id="SM00862">
    <property type="entry name" value="Trans_reg_C"/>
    <property type="match status" value="1"/>
</dbReference>
<dbReference type="STRING" id="1552.A7L45_12530"/>
<dbReference type="KEGG" id="ceu:A7L45_12530"/>
<dbReference type="FunFam" id="1.10.10.10:FF:000018">
    <property type="entry name" value="DNA-binding response regulator ResD"/>
    <property type="match status" value="1"/>
</dbReference>
<dbReference type="SMART" id="SM00448">
    <property type="entry name" value="REC"/>
    <property type="match status" value="1"/>
</dbReference>
<feature type="modified residue" description="4-aspartylphosphate" evidence="8">
    <location>
        <position position="54"/>
    </location>
</feature>
<gene>
    <name evidence="12" type="ORF">A7L45_12530</name>
</gene>
<dbReference type="InterPro" id="IPR011006">
    <property type="entry name" value="CheY-like_superfamily"/>
</dbReference>